<comment type="caution">
    <text evidence="4">The sequence shown here is derived from an EMBL/GenBank/DDBJ whole genome shotgun (WGS) entry which is preliminary data.</text>
</comment>
<dbReference type="PANTHER" id="PTHR12526">
    <property type="entry name" value="GLYCOSYLTRANSFERASE"/>
    <property type="match status" value="1"/>
</dbReference>
<feature type="domain" description="Glycosyltransferase subfamily 4-like N-terminal" evidence="3">
    <location>
        <begin position="91"/>
        <end position="241"/>
    </location>
</feature>
<gene>
    <name evidence="4" type="ORF">GCM10025790_23300</name>
</gene>
<dbReference type="InterPro" id="IPR028098">
    <property type="entry name" value="Glyco_trans_4-like_N"/>
</dbReference>
<evidence type="ECO:0000313" key="4">
    <source>
        <dbReference type="EMBL" id="GAA4925240.1"/>
    </source>
</evidence>
<dbReference type="RefSeq" id="WP_345478179.1">
    <property type="nucleotide sequence ID" value="NZ_BAABLW010000007.1"/>
</dbReference>
<name>A0ABP9G0R9_9MICC</name>
<evidence type="ECO:0000313" key="5">
    <source>
        <dbReference type="Proteomes" id="UP001500368"/>
    </source>
</evidence>
<reference evidence="5" key="1">
    <citation type="journal article" date="2019" name="Int. J. Syst. Evol. Microbiol.">
        <title>The Global Catalogue of Microorganisms (GCM) 10K type strain sequencing project: providing services to taxonomists for standard genome sequencing and annotation.</title>
        <authorList>
            <consortium name="The Broad Institute Genomics Platform"/>
            <consortium name="The Broad Institute Genome Sequencing Center for Infectious Disease"/>
            <person name="Wu L."/>
            <person name="Ma J."/>
        </authorList>
    </citation>
    <scope>NUCLEOTIDE SEQUENCE [LARGE SCALE GENOMIC DNA]</scope>
    <source>
        <strain evidence="5">JCM 19129</strain>
    </source>
</reference>
<sequence>MPPLSSPAAQDPRLAVIADEILSVLGDPDTSSQAERLGRLEAQYPAADLVLAATQQGADAVSLLARLGTRVPLGEREVRTVLLTTKTVTTGGVSMVLLSQARYLLEAGYRVVIAARGEGSDQHAIPAGATFLQLGAANSSDKAAEWIQICSEHAIDAIIDHQILYSRDWPVYALAARALGIPTIGWIHNFAGRPVYDLSGLTSFLTNHMNALAQVVTLSSLDAVYWKLRGVKHAAYLPNPVSPMILDSAAEEISKPAPHGRRVELIWWGRLDEHTKQVRQLLAVGTELKKLDVDFRLKLIGPEWRGLTPAKLNVEVRKKGLEDLIEVVGPLHGQELIDAADAADIFVSTSVIEGYQLTLLEAQARGLPVVMYDLPWLLPVQDNAGIVSVPQSDPLALAREVKAVSEDPERYQLLSSASLEAAEQARKFSFSTVYQQLVTGKLPAEFSPDPTLADAKELVDLLLFYVERHSGIRTRAAKRGAEQKPGDPAAPAQSFARRALRSVARRARPYGHLALSVAPGLKPLAHRVNYALKRRLPL</sequence>
<dbReference type="CDD" id="cd03801">
    <property type="entry name" value="GT4_PimA-like"/>
    <property type="match status" value="1"/>
</dbReference>
<keyword evidence="5" id="KW-1185">Reference proteome</keyword>
<keyword evidence="1" id="KW-0328">Glycosyltransferase</keyword>
<evidence type="ECO:0000259" key="3">
    <source>
        <dbReference type="Pfam" id="PF13439"/>
    </source>
</evidence>
<dbReference type="SUPFAM" id="SSF53756">
    <property type="entry name" value="UDP-Glycosyltransferase/glycogen phosphorylase"/>
    <property type="match status" value="1"/>
</dbReference>
<dbReference type="Pfam" id="PF13692">
    <property type="entry name" value="Glyco_trans_1_4"/>
    <property type="match status" value="1"/>
</dbReference>
<dbReference type="Gene3D" id="3.40.50.2000">
    <property type="entry name" value="Glycogen Phosphorylase B"/>
    <property type="match status" value="2"/>
</dbReference>
<dbReference type="Proteomes" id="UP001500368">
    <property type="component" value="Unassembled WGS sequence"/>
</dbReference>
<protein>
    <recommendedName>
        <fullName evidence="3">Glycosyltransferase subfamily 4-like N-terminal domain-containing protein</fullName>
    </recommendedName>
</protein>
<organism evidence="4 5">
    <name type="scientific">Nesterenkonia rhizosphaerae</name>
    <dbReference type="NCBI Taxonomy" id="1348272"/>
    <lineage>
        <taxon>Bacteria</taxon>
        <taxon>Bacillati</taxon>
        <taxon>Actinomycetota</taxon>
        <taxon>Actinomycetes</taxon>
        <taxon>Micrococcales</taxon>
        <taxon>Micrococcaceae</taxon>
        <taxon>Nesterenkonia</taxon>
    </lineage>
</organism>
<accession>A0ABP9G0R9</accession>
<dbReference type="Pfam" id="PF13439">
    <property type="entry name" value="Glyco_transf_4"/>
    <property type="match status" value="1"/>
</dbReference>
<keyword evidence="2" id="KW-0808">Transferase</keyword>
<proteinExistence type="predicted"/>
<dbReference type="PANTHER" id="PTHR12526:SF628">
    <property type="entry name" value="MANNOSYLGLUCOSYLGLYCERATE SYNTHASE"/>
    <property type="match status" value="1"/>
</dbReference>
<dbReference type="EMBL" id="BAABLW010000007">
    <property type="protein sequence ID" value="GAA4925240.1"/>
    <property type="molecule type" value="Genomic_DNA"/>
</dbReference>
<evidence type="ECO:0000256" key="1">
    <source>
        <dbReference type="ARBA" id="ARBA00022676"/>
    </source>
</evidence>
<evidence type="ECO:0000256" key="2">
    <source>
        <dbReference type="ARBA" id="ARBA00022679"/>
    </source>
</evidence>